<keyword evidence="2" id="KW-1185">Reference proteome</keyword>
<reference evidence="1 2" key="1">
    <citation type="submission" date="2015-03" db="EMBL/GenBank/DDBJ databases">
        <authorList>
            <person name="Lepp D."/>
            <person name="Hassan Y.I."/>
            <person name="Li X.-Z."/>
            <person name="Zhou T."/>
        </authorList>
    </citation>
    <scope>NUCLEOTIDE SEQUENCE [LARGE SCALE GENOMIC DNA]</scope>
    <source>
        <strain evidence="1 2">Cr7-05</strain>
    </source>
</reference>
<evidence type="ECO:0000313" key="1">
    <source>
        <dbReference type="EMBL" id="KKC32058.1"/>
    </source>
</evidence>
<proteinExistence type="predicted"/>
<sequence>MLHQHILEGKMWVGRLSSESRPYASIVVKKSDVEVALIWPDHFSFRAASDITFLDQSIVYAAWRNGWITIEQKLELRSGQMMPALSRSTVDKLSRDLIGLIELAGGSPRRAGTLARELAANGISPAIAVERGARAYFRNQVRDWLPI</sequence>
<protein>
    <submittedName>
        <fullName evidence="1">Uncharacterized protein</fullName>
    </submittedName>
</protein>
<comment type="caution">
    <text evidence="1">The sequence shown here is derived from an EMBL/GenBank/DDBJ whole genome shotgun (WGS) entry which is preliminary data.</text>
</comment>
<dbReference type="EMBL" id="LAPV01000145">
    <property type="protein sequence ID" value="KKC32058.1"/>
    <property type="molecule type" value="Genomic_DNA"/>
</dbReference>
<name>A0ABR5DVL5_9HYPH</name>
<gene>
    <name evidence="1" type="ORF">WH91_16145</name>
</gene>
<evidence type="ECO:0000313" key="2">
    <source>
        <dbReference type="Proteomes" id="UP000033519"/>
    </source>
</evidence>
<dbReference type="Proteomes" id="UP000033519">
    <property type="component" value="Unassembled WGS sequence"/>
</dbReference>
<accession>A0ABR5DVL5</accession>
<organism evidence="1 2">
    <name type="scientific">Devosia psychrophila</name>
    <dbReference type="NCBI Taxonomy" id="728005"/>
    <lineage>
        <taxon>Bacteria</taxon>
        <taxon>Pseudomonadati</taxon>
        <taxon>Pseudomonadota</taxon>
        <taxon>Alphaproteobacteria</taxon>
        <taxon>Hyphomicrobiales</taxon>
        <taxon>Devosiaceae</taxon>
        <taxon>Devosia</taxon>
    </lineage>
</organism>